<name>A0A552EQB7_MICAE</name>
<dbReference type="InterPro" id="IPR035093">
    <property type="entry name" value="RelE/ParE_toxin_dom_sf"/>
</dbReference>
<dbReference type="SUPFAM" id="SSF143011">
    <property type="entry name" value="RelE-like"/>
    <property type="match status" value="1"/>
</dbReference>
<gene>
    <name evidence="1" type="ORF">EWV92_11930</name>
</gene>
<dbReference type="Pfam" id="PF05973">
    <property type="entry name" value="Gp49"/>
    <property type="match status" value="1"/>
</dbReference>
<dbReference type="InterPro" id="IPR009241">
    <property type="entry name" value="HigB-like"/>
</dbReference>
<protein>
    <submittedName>
        <fullName evidence="1">Addiction module toxin RelE</fullName>
    </submittedName>
</protein>
<dbReference type="EMBL" id="SFBI01000102">
    <property type="protein sequence ID" value="TRU36633.1"/>
    <property type="molecule type" value="Genomic_DNA"/>
</dbReference>
<comment type="caution">
    <text evidence="1">The sequence shown here is derived from an EMBL/GenBank/DDBJ whole genome shotgun (WGS) entry which is preliminary data.</text>
</comment>
<dbReference type="Proteomes" id="UP000317708">
    <property type="component" value="Unassembled WGS sequence"/>
</dbReference>
<evidence type="ECO:0000313" key="2">
    <source>
        <dbReference type="Proteomes" id="UP000317708"/>
    </source>
</evidence>
<proteinExistence type="predicted"/>
<reference evidence="1 2" key="1">
    <citation type="submission" date="2019-01" db="EMBL/GenBank/DDBJ databases">
        <title>Coherence of Microcystis species and biogeography revealed through population genomics.</title>
        <authorList>
            <person name="Perez-Carrascal O.M."/>
            <person name="Terrat Y."/>
            <person name="Giani A."/>
            <person name="Fortin N."/>
            <person name="Tromas N."/>
            <person name="Shapiro B.J."/>
        </authorList>
    </citation>
    <scope>NUCLEOTIDE SEQUENCE [LARGE SCALE GENOMIC DNA]</scope>
    <source>
        <strain evidence="1">Ma_MB_S_20031200_S102</strain>
    </source>
</reference>
<dbReference type="AlphaFoldDB" id="A0A552EQB7"/>
<sequence length="119" mass="13938">MAWEIEYTDEFGNWWDRLSDREQDDIVAVVNLLAEKGSLLPFPYSSGIVGSKHSQMRELRVQSGGKPIRIFYAFDLRRTAILLIGGDKTGDDRFYEKYIPLADRLYDIYLEEIRKEGWL</sequence>
<accession>A0A552EQB7</accession>
<organism evidence="1 2">
    <name type="scientific">Microcystis aeruginosa Ma_MB_S_20031200_S102</name>
    <dbReference type="NCBI Taxonomy" id="2486254"/>
    <lineage>
        <taxon>Bacteria</taxon>
        <taxon>Bacillati</taxon>
        <taxon>Cyanobacteriota</taxon>
        <taxon>Cyanophyceae</taxon>
        <taxon>Oscillatoriophycideae</taxon>
        <taxon>Chroococcales</taxon>
        <taxon>Microcystaceae</taxon>
        <taxon>Microcystis</taxon>
    </lineage>
</organism>
<evidence type="ECO:0000313" key="1">
    <source>
        <dbReference type="EMBL" id="TRU36633.1"/>
    </source>
</evidence>